<name>A0A1A6HTL9_NEOLE</name>
<organism evidence="2 3">
    <name type="scientific">Neotoma lepida</name>
    <name type="common">Desert woodrat</name>
    <dbReference type="NCBI Taxonomy" id="56216"/>
    <lineage>
        <taxon>Eukaryota</taxon>
        <taxon>Metazoa</taxon>
        <taxon>Chordata</taxon>
        <taxon>Craniata</taxon>
        <taxon>Vertebrata</taxon>
        <taxon>Euteleostomi</taxon>
        <taxon>Mammalia</taxon>
        <taxon>Eutheria</taxon>
        <taxon>Euarchontoglires</taxon>
        <taxon>Glires</taxon>
        <taxon>Rodentia</taxon>
        <taxon>Myomorpha</taxon>
        <taxon>Muroidea</taxon>
        <taxon>Cricetidae</taxon>
        <taxon>Neotominae</taxon>
        <taxon>Neotoma</taxon>
    </lineage>
</organism>
<dbReference type="AlphaFoldDB" id="A0A1A6HTL9"/>
<feature type="non-terminal residue" evidence="2">
    <location>
        <position position="90"/>
    </location>
</feature>
<proteinExistence type="predicted"/>
<comment type="caution">
    <text evidence="2">The sequence shown here is derived from an EMBL/GenBank/DDBJ whole genome shotgun (WGS) entry which is preliminary data.</text>
</comment>
<sequence>GFSKRKVVPFLQLSPEEREAPHIFEVNWLLTGLRLIRVRDYSTVLKLPIGSKEVLLNSYRGASHVHQESSRMIDRKEDSSSREDLLKNSS</sequence>
<evidence type="ECO:0000313" key="3">
    <source>
        <dbReference type="Proteomes" id="UP000092124"/>
    </source>
</evidence>
<evidence type="ECO:0000256" key="1">
    <source>
        <dbReference type="SAM" id="MobiDB-lite"/>
    </source>
</evidence>
<protein>
    <submittedName>
        <fullName evidence="2">Uncharacterized protein</fullName>
    </submittedName>
</protein>
<dbReference type="EMBL" id="LZPO01017281">
    <property type="protein sequence ID" value="OBS81335.1"/>
    <property type="molecule type" value="Genomic_DNA"/>
</dbReference>
<dbReference type="Proteomes" id="UP000092124">
    <property type="component" value="Unassembled WGS sequence"/>
</dbReference>
<evidence type="ECO:0000313" key="2">
    <source>
        <dbReference type="EMBL" id="OBS81335.1"/>
    </source>
</evidence>
<feature type="non-terminal residue" evidence="2">
    <location>
        <position position="1"/>
    </location>
</feature>
<keyword evidence="3" id="KW-1185">Reference proteome</keyword>
<feature type="region of interest" description="Disordered" evidence="1">
    <location>
        <begin position="66"/>
        <end position="90"/>
    </location>
</feature>
<reference evidence="2 3" key="1">
    <citation type="submission" date="2016-06" db="EMBL/GenBank/DDBJ databases">
        <title>The Draft Genome Sequence and Annotation of the Desert Woodrat Neotoma lepida.</title>
        <authorList>
            <person name="Campbell M."/>
            <person name="Oakeson K.F."/>
            <person name="Yandell M."/>
            <person name="Halpert J.R."/>
            <person name="Dearing D."/>
        </authorList>
    </citation>
    <scope>NUCLEOTIDE SEQUENCE [LARGE SCALE GENOMIC DNA]</scope>
    <source>
        <strain evidence="2">417</strain>
        <tissue evidence="2">Liver</tissue>
    </source>
</reference>
<gene>
    <name evidence="2" type="ORF">A6R68_20437</name>
</gene>
<accession>A0A1A6HTL9</accession>